<evidence type="ECO:0000313" key="3">
    <source>
        <dbReference type="Proteomes" id="UP001153076"/>
    </source>
</evidence>
<dbReference type="Proteomes" id="UP001153076">
    <property type="component" value="Unassembled WGS sequence"/>
</dbReference>
<gene>
    <name evidence="2" type="ORF">Cgig2_024840</name>
</gene>
<feature type="compositionally biased region" description="Acidic residues" evidence="1">
    <location>
        <begin position="70"/>
        <end position="81"/>
    </location>
</feature>
<feature type="region of interest" description="Disordered" evidence="1">
    <location>
        <begin position="19"/>
        <end position="102"/>
    </location>
</feature>
<comment type="caution">
    <text evidence="2">The sequence shown here is derived from an EMBL/GenBank/DDBJ whole genome shotgun (WGS) entry which is preliminary data.</text>
</comment>
<feature type="compositionally biased region" description="Polar residues" evidence="1">
    <location>
        <begin position="30"/>
        <end position="53"/>
    </location>
</feature>
<dbReference type="AlphaFoldDB" id="A0A9Q1QG94"/>
<protein>
    <submittedName>
        <fullName evidence="2">Uncharacterized protein</fullName>
    </submittedName>
</protein>
<accession>A0A9Q1QG94</accession>
<dbReference type="EMBL" id="JAKOGI010000169">
    <property type="protein sequence ID" value="KAJ8441328.1"/>
    <property type="molecule type" value="Genomic_DNA"/>
</dbReference>
<name>A0A9Q1QG94_9CARY</name>
<organism evidence="2 3">
    <name type="scientific">Carnegiea gigantea</name>
    <dbReference type="NCBI Taxonomy" id="171969"/>
    <lineage>
        <taxon>Eukaryota</taxon>
        <taxon>Viridiplantae</taxon>
        <taxon>Streptophyta</taxon>
        <taxon>Embryophyta</taxon>
        <taxon>Tracheophyta</taxon>
        <taxon>Spermatophyta</taxon>
        <taxon>Magnoliopsida</taxon>
        <taxon>eudicotyledons</taxon>
        <taxon>Gunneridae</taxon>
        <taxon>Pentapetalae</taxon>
        <taxon>Caryophyllales</taxon>
        <taxon>Cactineae</taxon>
        <taxon>Cactaceae</taxon>
        <taxon>Cactoideae</taxon>
        <taxon>Echinocereeae</taxon>
        <taxon>Carnegiea</taxon>
    </lineage>
</organism>
<feature type="compositionally biased region" description="Basic and acidic residues" evidence="1">
    <location>
        <begin position="59"/>
        <end position="69"/>
    </location>
</feature>
<proteinExistence type="predicted"/>
<evidence type="ECO:0000313" key="2">
    <source>
        <dbReference type="EMBL" id="KAJ8441328.1"/>
    </source>
</evidence>
<keyword evidence="3" id="KW-1185">Reference proteome</keyword>
<reference evidence="2" key="1">
    <citation type="submission" date="2022-04" db="EMBL/GenBank/DDBJ databases">
        <title>Carnegiea gigantea Genome sequencing and assembly v2.</title>
        <authorList>
            <person name="Copetti D."/>
            <person name="Sanderson M.J."/>
            <person name="Burquez A."/>
            <person name="Wojciechowski M.F."/>
        </authorList>
    </citation>
    <scope>NUCLEOTIDE SEQUENCE</scope>
    <source>
        <strain evidence="2">SGP5-SGP5p</strain>
        <tissue evidence="2">Aerial part</tissue>
    </source>
</reference>
<evidence type="ECO:0000256" key="1">
    <source>
        <dbReference type="SAM" id="MobiDB-lite"/>
    </source>
</evidence>
<sequence length="185" mass="19159">MGFSTMMMINNDPSRRIMFPPPLPLDHHQFSSTPSPTMLNLHPSSATGSNVDTCTGKKRGAEDHHHDPDKDEEEGGDQEELDLGRVYPGHGSGHGPTSSAMWALPTSGSGGSTTMASGLHFMNFGTPMAYLPGQPVVGPTGGGGGFDGQFSMLAALNGLRPGAVAGAIGSSSQGDFARFNPNGPH</sequence>